<evidence type="ECO:0000313" key="6">
    <source>
        <dbReference type="EMBL" id="MCV2370697.1"/>
    </source>
</evidence>
<dbReference type="EC" id="2.7.7.65" evidence="1"/>
<dbReference type="Gene3D" id="6.10.340.10">
    <property type="match status" value="1"/>
</dbReference>
<dbReference type="PANTHER" id="PTHR45138:SF9">
    <property type="entry name" value="DIGUANYLATE CYCLASE DGCM-RELATED"/>
    <property type="match status" value="1"/>
</dbReference>
<dbReference type="Gene3D" id="3.30.70.270">
    <property type="match status" value="1"/>
</dbReference>
<proteinExistence type="predicted"/>
<keyword evidence="6" id="KW-0548">Nucleotidyltransferase</keyword>
<dbReference type="RefSeq" id="WP_263573286.1">
    <property type="nucleotide sequence ID" value="NZ_JAJIRN010000010.1"/>
</dbReference>
<dbReference type="InterPro" id="IPR043128">
    <property type="entry name" value="Rev_trsase/Diguanyl_cyclase"/>
</dbReference>
<reference evidence="6 7" key="1">
    <citation type="submission" date="2021-11" db="EMBL/GenBank/DDBJ databases">
        <authorList>
            <person name="Liang Q."/>
            <person name="Mou H."/>
            <person name="Liu Z."/>
        </authorList>
    </citation>
    <scope>NUCLEOTIDE SEQUENCE [LARGE SCALE GENOMIC DNA]</scope>
    <source>
        <strain evidence="6 7">CHU3</strain>
    </source>
</reference>
<evidence type="ECO:0000259" key="5">
    <source>
        <dbReference type="PROSITE" id="PS50887"/>
    </source>
</evidence>
<dbReference type="InterPro" id="IPR003660">
    <property type="entry name" value="HAMP_dom"/>
</dbReference>
<keyword evidence="6" id="KW-0808">Transferase</keyword>
<dbReference type="EMBL" id="JAJIRN010000010">
    <property type="protein sequence ID" value="MCV2370697.1"/>
    <property type="molecule type" value="Genomic_DNA"/>
</dbReference>
<dbReference type="Proteomes" id="UP001209701">
    <property type="component" value="Unassembled WGS sequence"/>
</dbReference>
<dbReference type="CDD" id="cd01949">
    <property type="entry name" value="GGDEF"/>
    <property type="match status" value="1"/>
</dbReference>
<sequence length="519" mass="56826">MGIRFKLLLTFVLSFGLLGLISLGLLQRSLNASYATIERNELASHMSRIVQSIEAELEHLNSLTRDWAVWTEMYRHVMQPDAAWESDNIGPLALDTAGLALVMVYDQQGQLVSFSSSAKSASPASGPPLARLQSSPYAALAGGAKLDPGCGLMRSEAGLMLTCLARISRSDSSGDFAGNLILARMFDDAMLTKLRHQTQLAIKLIARSEATPGMEFWPDFLPDSKLGPGNVWHTQEPKLYHLEFLAQDRLKRNVALLGVSVSRDVHEQGILVFQQVRRQLIWAGAFTASLLALAVHLLLVRRLRRFTRQLVELADAQTWNTRIKVKGKDELGLLSGHVNHLLSLIETQVQALQRLSLTDALTGLSNRRGFDERIAQELATKSRGERKLALLTIDVDCFKRYNDRYGHPAGDRALAAVAQVLGSARGREGDMAARIGGEEFALLLPETDAAGALVMAERIRSLMHELALPHEDSPIAPILTLSIGIAIAAADTPSTLIARADQALYQAKEQGRDRAVLLA</sequence>
<keyword evidence="7" id="KW-1185">Reference proteome</keyword>
<dbReference type="InterPro" id="IPR050469">
    <property type="entry name" value="Diguanylate_Cyclase"/>
</dbReference>
<evidence type="ECO:0000313" key="7">
    <source>
        <dbReference type="Proteomes" id="UP001209701"/>
    </source>
</evidence>
<dbReference type="GO" id="GO:0052621">
    <property type="term" value="F:diguanylate cyclase activity"/>
    <property type="evidence" value="ECO:0007669"/>
    <property type="project" value="UniProtKB-EC"/>
</dbReference>
<dbReference type="Pfam" id="PF00990">
    <property type="entry name" value="GGDEF"/>
    <property type="match status" value="1"/>
</dbReference>
<comment type="catalytic activity">
    <reaction evidence="2">
        <text>2 GTP = 3',3'-c-di-GMP + 2 diphosphate</text>
        <dbReference type="Rhea" id="RHEA:24898"/>
        <dbReference type="ChEBI" id="CHEBI:33019"/>
        <dbReference type="ChEBI" id="CHEBI:37565"/>
        <dbReference type="ChEBI" id="CHEBI:58805"/>
        <dbReference type="EC" id="2.7.7.65"/>
    </reaction>
</comment>
<evidence type="ECO:0000259" key="4">
    <source>
        <dbReference type="PROSITE" id="PS50885"/>
    </source>
</evidence>
<keyword evidence="3" id="KW-1133">Transmembrane helix</keyword>
<keyword evidence="3" id="KW-0812">Transmembrane</keyword>
<dbReference type="InterPro" id="IPR029787">
    <property type="entry name" value="Nucleotide_cyclase"/>
</dbReference>
<dbReference type="InterPro" id="IPR007892">
    <property type="entry name" value="CHASE4"/>
</dbReference>
<dbReference type="Pfam" id="PF05228">
    <property type="entry name" value="CHASE4"/>
    <property type="match status" value="1"/>
</dbReference>
<accession>A0ABT2YKX2</accession>
<dbReference type="PROSITE" id="PS50887">
    <property type="entry name" value="GGDEF"/>
    <property type="match status" value="1"/>
</dbReference>
<evidence type="ECO:0000256" key="2">
    <source>
        <dbReference type="ARBA" id="ARBA00034247"/>
    </source>
</evidence>
<evidence type="ECO:0000256" key="1">
    <source>
        <dbReference type="ARBA" id="ARBA00012528"/>
    </source>
</evidence>
<dbReference type="InterPro" id="IPR000160">
    <property type="entry name" value="GGDEF_dom"/>
</dbReference>
<organism evidence="6 7">
    <name type="scientific">Roseateles oligotrophus</name>
    <dbReference type="NCBI Taxonomy" id="1769250"/>
    <lineage>
        <taxon>Bacteria</taxon>
        <taxon>Pseudomonadati</taxon>
        <taxon>Pseudomonadota</taxon>
        <taxon>Betaproteobacteria</taxon>
        <taxon>Burkholderiales</taxon>
        <taxon>Sphaerotilaceae</taxon>
        <taxon>Roseateles</taxon>
    </lineage>
</organism>
<dbReference type="SMART" id="SM00304">
    <property type="entry name" value="HAMP"/>
    <property type="match status" value="1"/>
</dbReference>
<keyword evidence="3" id="KW-0472">Membrane</keyword>
<dbReference type="PANTHER" id="PTHR45138">
    <property type="entry name" value="REGULATORY COMPONENTS OF SENSORY TRANSDUCTION SYSTEM"/>
    <property type="match status" value="1"/>
</dbReference>
<feature type="transmembrane region" description="Helical" evidence="3">
    <location>
        <begin position="280"/>
        <end position="300"/>
    </location>
</feature>
<feature type="domain" description="GGDEF" evidence="5">
    <location>
        <begin position="386"/>
        <end position="519"/>
    </location>
</feature>
<feature type="domain" description="HAMP" evidence="4">
    <location>
        <begin position="297"/>
        <end position="350"/>
    </location>
</feature>
<dbReference type="Pfam" id="PF00672">
    <property type="entry name" value="HAMP"/>
    <property type="match status" value="1"/>
</dbReference>
<name>A0ABT2YKX2_9BURK</name>
<gene>
    <name evidence="6" type="ORF">LNV07_21640</name>
</gene>
<dbReference type="NCBIfam" id="TIGR00254">
    <property type="entry name" value="GGDEF"/>
    <property type="match status" value="1"/>
</dbReference>
<protein>
    <recommendedName>
        <fullName evidence="1">diguanylate cyclase</fullName>
        <ecNumber evidence="1">2.7.7.65</ecNumber>
    </recommendedName>
</protein>
<comment type="caution">
    <text evidence="6">The sequence shown here is derived from an EMBL/GenBank/DDBJ whole genome shotgun (WGS) entry which is preliminary data.</text>
</comment>
<dbReference type="SMART" id="SM00267">
    <property type="entry name" value="GGDEF"/>
    <property type="match status" value="1"/>
</dbReference>
<dbReference type="SUPFAM" id="SSF55073">
    <property type="entry name" value="Nucleotide cyclase"/>
    <property type="match status" value="1"/>
</dbReference>
<evidence type="ECO:0000256" key="3">
    <source>
        <dbReference type="SAM" id="Phobius"/>
    </source>
</evidence>
<dbReference type="PROSITE" id="PS50885">
    <property type="entry name" value="HAMP"/>
    <property type="match status" value="1"/>
</dbReference>